<evidence type="ECO:0000256" key="3">
    <source>
        <dbReference type="ARBA" id="ARBA00022771"/>
    </source>
</evidence>
<dbReference type="Gene3D" id="2.40.50.140">
    <property type="entry name" value="Nucleic acid-binding proteins"/>
    <property type="match status" value="2"/>
</dbReference>
<dbReference type="Pfam" id="PF05970">
    <property type="entry name" value="PIF1"/>
    <property type="match status" value="1"/>
</dbReference>
<dbReference type="GO" id="GO:0005524">
    <property type="term" value="F:ATP binding"/>
    <property type="evidence" value="ECO:0007669"/>
    <property type="project" value="UniProtKB-KW"/>
</dbReference>
<dbReference type="InterPro" id="IPR049163">
    <property type="entry name" value="Pif1-like_2B_dom"/>
</dbReference>
<dbReference type="GO" id="GO:0008270">
    <property type="term" value="F:zinc ion binding"/>
    <property type="evidence" value="ECO:0007669"/>
    <property type="project" value="UniProtKB-KW"/>
</dbReference>
<dbReference type="Pfam" id="PF08646">
    <property type="entry name" value="Rep_fac-A_C"/>
    <property type="match status" value="1"/>
</dbReference>
<evidence type="ECO:0000313" key="11">
    <source>
        <dbReference type="EMBL" id="KAK7259843.1"/>
    </source>
</evidence>
<keyword evidence="2" id="KW-0479">Metal-binding</keyword>
<sequence>MSINSLTPVIVVLQYVKVKIFKGSPVVQNSMYASRMLLNPDISEATEFRSKMLAGGLQLSACPSVVVGTPKVSVEDEYLKLYPKKTIESVNSSTEDAVVIVLATINEIVDDGQWWYPSCKCHKAVVADNGVYYCHSCSRHVFTVIPRYKLQIEVSDLTGSAILILFDYDVYYLVRKSCADMLASIPQGTKAAEYPLDFKSLIGRKLLFKLANTTVSSPDHSGIYRVRGVCDDSNIIAMYELPGVDISPSKDGSITPANLSGVEIGGITACPGEIPGYAEEVAMTLVSLGDDSTPSGECRPNVKRSLGDIYAETSKCKDVANKKCTEYKDKLSSFHSFEHCNPSDVFVRRRRGPAHSVHHNCSSSFNSHVTGMFQFLSLDNYDDSYINDFSVDEAAYISYNQSLLDGQNGSFFRSEESDPSYAFGRRRRGPADGVHHNGSSSFDSHVTGMFQILCRDNYGFDGNGDNLLDTILVNELLIMIDEHNPLAKCFRRVRSIHQDIPELNISLRLLRHRGNDPRTYNLPSVDEIAALVVGDFQGPNDGRDIIVRGRDDRLQRIHETHALFIPLQYPLIFVYGEDGFSEHIPRSTSSRDGVIKKRQRISIREFISFRLQVRSGEETVLFRCKRLFQQFVVDCYSMIEAQRLSFIQNEQPKIRSEYLRGVREAVDRGDYDAASIGKRIVLPSSFVGGPRYMFNNCQDAMAVCKRFGFPDLFLTFTCNPKWPEIDRYLSRHSLSASDRPDIVCRVFKIKLDMMMADFKSGSVFGSVVAGMYTIEFQKRGLPHAHILLWFGDCNKLKNAELIDGVISAELPDPVVFPKLYRLVSMFMVHGPCGANRRNSPCMKNGRCSKFYPKKYSDNTYFDDDGYPVYRRRDTGITADRGGFPLDNRFVVPYNAMLLVKYQAHINIEYCNQSNAIKYLFKYINKGPDRVTVAVSARDESDTDDVVVDEIKQYYDCRYLSPCESIWRIFAYDIHHHWPSVQRLTFHLPYQQSVIFRDDELLGTVLDRSESQMTMFLSWMDANKYYDLGRELTYAEYPSKFVFCARTKSWHIRKQGISIGRLNYVPPGTGELYYMRLLLNVQRGCTSYEAIKTVDNVTYSTFQEACSALGLLVDDGEFVEGIREASLLGSSPFVRRLFVNLLLSNSISNPFNVWDQTWQLMVDDITHERIFSHVRRDPMRELAIVHNICLIALEKLLQLHGKSLNDYHGMPVPDFCEDEKIPNVFVQNELSYDVDEMAALHQRCFSLLNDDQLNAYASILSAVDNMTGGFFFVYGHGGTGNTFLWKTLSYYLRSRRKIVLNVASSGIASLLLPGGRTAHSLFGIPLILNDESCCSVKQGGLKAELLCAASLIIWDEAPMINRWGLEAFDRTMRDIMRYNNAGSVDLPFGGKTVVLGGDFRQILPIIHRGNRADVVMATINSSFLWRYCTILRLRVNMRLRSVDDDVDFQKNRAFGQWLLAIGDGKLGNGIDGDALVEIPPQHLISSSLDSIKDIVDAIYPDLVSNMNQINFFEDRAILASRLDAVERINEFVLGLIPGDLKEYFSCDSVCSVDDDVGFNSEWITPEFLNQIRCSGMPNHRLALKVGVPIMLLRNVDHSAGLCNGTRLIVIALGTNVIYARVVTGTHSGNKVFIPRMNLIPSDSTVPIKFQRRQFPVTLCFAMSINKSQGQTLTSVGVYLSRPVFSHGQLYVALSRVTSPSGLKILICSDNNDFSSTTTNVVYKVIFDRI</sequence>
<keyword evidence="6" id="KW-0234">DNA repair</keyword>
<comment type="caution">
    <text evidence="11">The sequence shown here is derived from an EMBL/GenBank/DDBJ whole genome shotgun (WGS) entry which is preliminary data.</text>
</comment>
<protein>
    <recommendedName>
        <fullName evidence="6">ATP-dependent DNA helicase</fullName>
        <ecNumber evidence="6">5.6.2.3</ecNumber>
    </recommendedName>
</protein>
<dbReference type="CDD" id="cd18809">
    <property type="entry name" value="SF1_C_RecD"/>
    <property type="match status" value="1"/>
</dbReference>
<evidence type="ECO:0000256" key="2">
    <source>
        <dbReference type="ARBA" id="ARBA00022723"/>
    </source>
</evidence>
<evidence type="ECO:0000313" key="12">
    <source>
        <dbReference type="Proteomes" id="UP001372338"/>
    </source>
</evidence>
<dbReference type="GO" id="GO:0006281">
    <property type="term" value="P:DNA repair"/>
    <property type="evidence" value="ECO:0007669"/>
    <property type="project" value="UniProtKB-KW"/>
</dbReference>
<keyword evidence="3" id="KW-0863">Zinc-finger</keyword>
<comment type="catalytic activity">
    <reaction evidence="6">
        <text>ATP + H2O = ADP + phosphate + H(+)</text>
        <dbReference type="Rhea" id="RHEA:13065"/>
        <dbReference type="ChEBI" id="CHEBI:15377"/>
        <dbReference type="ChEBI" id="CHEBI:15378"/>
        <dbReference type="ChEBI" id="CHEBI:30616"/>
        <dbReference type="ChEBI" id="CHEBI:43474"/>
        <dbReference type="ChEBI" id="CHEBI:456216"/>
        <dbReference type="EC" id="5.6.2.3"/>
    </reaction>
</comment>
<dbReference type="InterPro" id="IPR013955">
    <property type="entry name" value="Rep_factor-A_C"/>
</dbReference>
<keyword evidence="4" id="KW-0862">Zinc</keyword>
<dbReference type="EC" id="5.6.2.3" evidence="6"/>
<dbReference type="GO" id="GO:0003677">
    <property type="term" value="F:DNA binding"/>
    <property type="evidence" value="ECO:0007669"/>
    <property type="project" value="UniProtKB-KW"/>
</dbReference>
<dbReference type="PANTHER" id="PTHR10492">
    <property type="match status" value="1"/>
</dbReference>
<keyword evidence="5" id="KW-0238">DNA-binding</keyword>
<feature type="domain" description="Replication factor A C-terminal" evidence="8">
    <location>
        <begin position="101"/>
        <end position="212"/>
    </location>
</feature>
<dbReference type="PANTHER" id="PTHR10492:SF74">
    <property type="entry name" value="ATP-DEPENDENT DNA HELICASE"/>
    <property type="match status" value="1"/>
</dbReference>
<dbReference type="GO" id="GO:0016787">
    <property type="term" value="F:hydrolase activity"/>
    <property type="evidence" value="ECO:0007669"/>
    <property type="project" value="UniProtKB-KW"/>
</dbReference>
<keyword evidence="6" id="KW-0227">DNA damage</keyword>
<comment type="similarity">
    <text evidence="6">Belongs to the helicase family.</text>
</comment>
<reference evidence="11 12" key="1">
    <citation type="submission" date="2024-01" db="EMBL/GenBank/DDBJ databases">
        <title>The genomes of 5 underutilized Papilionoideae crops provide insights into root nodulation and disease resistanc.</title>
        <authorList>
            <person name="Yuan L."/>
        </authorList>
    </citation>
    <scope>NUCLEOTIDE SEQUENCE [LARGE SCALE GENOMIC DNA]</scope>
    <source>
        <strain evidence="11">ZHUSHIDOU_FW_LH</strain>
        <tissue evidence="11">Leaf</tissue>
    </source>
</reference>
<dbReference type="GO" id="GO:0006310">
    <property type="term" value="P:DNA recombination"/>
    <property type="evidence" value="ECO:0007669"/>
    <property type="project" value="UniProtKB-KW"/>
</dbReference>
<dbReference type="Pfam" id="PF21530">
    <property type="entry name" value="Pif1_2B_dom"/>
    <property type="match status" value="1"/>
</dbReference>
<keyword evidence="6" id="KW-0547">Nucleotide-binding</keyword>
<dbReference type="FunFam" id="3.40.50.300:FF:002884">
    <property type="entry name" value="ATP-dependent DNA helicase"/>
    <property type="match status" value="1"/>
</dbReference>
<evidence type="ECO:0000259" key="8">
    <source>
        <dbReference type="Pfam" id="PF08646"/>
    </source>
</evidence>
<comment type="cofactor">
    <cofactor evidence="6">
        <name>Mg(2+)</name>
        <dbReference type="ChEBI" id="CHEBI:18420"/>
    </cofactor>
</comment>
<evidence type="ECO:0000259" key="10">
    <source>
        <dbReference type="Pfam" id="PF21530"/>
    </source>
</evidence>
<keyword evidence="6" id="KW-0378">Hydrolase</keyword>
<gene>
    <name evidence="11" type="ORF">RIF29_25458</name>
</gene>
<comment type="similarity">
    <text evidence="1">Belongs to the replication factor A protein 1 family.</text>
</comment>
<dbReference type="EMBL" id="JAYWIO010000005">
    <property type="protein sequence ID" value="KAK7259843.1"/>
    <property type="molecule type" value="Genomic_DNA"/>
</dbReference>
<dbReference type="SUPFAM" id="SSF52540">
    <property type="entry name" value="P-loop containing nucleoside triphosphate hydrolases"/>
    <property type="match status" value="2"/>
</dbReference>
<feature type="domain" description="Helitron helicase-like" evidence="9">
    <location>
        <begin position="606"/>
        <end position="788"/>
    </location>
</feature>
<dbReference type="GO" id="GO:0000723">
    <property type="term" value="P:telomere maintenance"/>
    <property type="evidence" value="ECO:0007669"/>
    <property type="project" value="InterPro"/>
</dbReference>
<evidence type="ECO:0000259" key="9">
    <source>
        <dbReference type="Pfam" id="PF14214"/>
    </source>
</evidence>
<keyword evidence="6" id="KW-0067">ATP-binding</keyword>
<dbReference type="InterPro" id="IPR012340">
    <property type="entry name" value="NA-bd_OB-fold"/>
</dbReference>
<dbReference type="Pfam" id="PF14214">
    <property type="entry name" value="Helitron_like_N"/>
    <property type="match status" value="1"/>
</dbReference>
<proteinExistence type="inferred from homology"/>
<organism evidence="11 12">
    <name type="scientific">Crotalaria pallida</name>
    <name type="common">Smooth rattlebox</name>
    <name type="synonym">Crotalaria striata</name>
    <dbReference type="NCBI Taxonomy" id="3830"/>
    <lineage>
        <taxon>Eukaryota</taxon>
        <taxon>Viridiplantae</taxon>
        <taxon>Streptophyta</taxon>
        <taxon>Embryophyta</taxon>
        <taxon>Tracheophyta</taxon>
        <taxon>Spermatophyta</taxon>
        <taxon>Magnoliopsida</taxon>
        <taxon>eudicotyledons</taxon>
        <taxon>Gunneridae</taxon>
        <taxon>Pentapetalae</taxon>
        <taxon>rosids</taxon>
        <taxon>fabids</taxon>
        <taxon>Fabales</taxon>
        <taxon>Fabaceae</taxon>
        <taxon>Papilionoideae</taxon>
        <taxon>50 kb inversion clade</taxon>
        <taxon>genistoids sensu lato</taxon>
        <taxon>core genistoids</taxon>
        <taxon>Crotalarieae</taxon>
        <taxon>Crotalaria</taxon>
    </lineage>
</organism>
<evidence type="ECO:0000256" key="1">
    <source>
        <dbReference type="ARBA" id="ARBA00005690"/>
    </source>
</evidence>
<keyword evidence="12" id="KW-1185">Reference proteome</keyword>
<feature type="domain" description="DNA helicase Pif1-like 2B" evidence="10">
    <location>
        <begin position="1565"/>
        <end position="1611"/>
    </location>
</feature>
<dbReference type="Proteomes" id="UP001372338">
    <property type="component" value="Unassembled WGS sequence"/>
</dbReference>
<dbReference type="InterPro" id="IPR047192">
    <property type="entry name" value="Euk_RPA1_DBD_C"/>
</dbReference>
<evidence type="ECO:0000256" key="4">
    <source>
        <dbReference type="ARBA" id="ARBA00022833"/>
    </source>
</evidence>
<evidence type="ECO:0000256" key="6">
    <source>
        <dbReference type="RuleBase" id="RU363044"/>
    </source>
</evidence>
<feature type="domain" description="DNA helicase Pif1-like DEAD-box helicase" evidence="7">
    <location>
        <begin position="1247"/>
        <end position="1465"/>
    </location>
</feature>
<dbReference type="InterPro" id="IPR025476">
    <property type="entry name" value="Helitron_helicase-like"/>
</dbReference>
<name>A0AAN9EMF8_CROPI</name>
<dbReference type="CDD" id="cd04476">
    <property type="entry name" value="RPA1_DBD_C"/>
    <property type="match status" value="1"/>
</dbReference>
<dbReference type="InterPro" id="IPR027417">
    <property type="entry name" value="P-loop_NTPase"/>
</dbReference>
<dbReference type="GO" id="GO:0043139">
    <property type="term" value="F:5'-3' DNA helicase activity"/>
    <property type="evidence" value="ECO:0007669"/>
    <property type="project" value="UniProtKB-EC"/>
</dbReference>
<evidence type="ECO:0000256" key="5">
    <source>
        <dbReference type="ARBA" id="ARBA00023125"/>
    </source>
</evidence>
<dbReference type="InterPro" id="IPR010285">
    <property type="entry name" value="DNA_helicase_pif1-like_DEAD"/>
</dbReference>
<accession>A0AAN9EMF8</accession>
<dbReference type="Gene3D" id="3.40.50.300">
    <property type="entry name" value="P-loop containing nucleotide triphosphate hydrolases"/>
    <property type="match status" value="1"/>
</dbReference>
<keyword evidence="6" id="KW-0233">DNA recombination</keyword>
<keyword evidence="6" id="KW-0347">Helicase</keyword>
<evidence type="ECO:0000259" key="7">
    <source>
        <dbReference type="Pfam" id="PF05970"/>
    </source>
</evidence>
<dbReference type="SUPFAM" id="SSF50249">
    <property type="entry name" value="Nucleic acid-binding proteins"/>
    <property type="match status" value="1"/>
</dbReference>